<accession>A0A6L2M1Q8</accession>
<name>A0A6L2M1Q8_TANCI</name>
<evidence type="ECO:0000256" key="1">
    <source>
        <dbReference type="SAM" id="MobiDB-lite"/>
    </source>
</evidence>
<protein>
    <submittedName>
        <fullName evidence="2">Zinc knuckle CX2CX4HX4C</fullName>
    </submittedName>
</protein>
<evidence type="ECO:0000313" key="2">
    <source>
        <dbReference type="EMBL" id="GEU67490.1"/>
    </source>
</evidence>
<gene>
    <name evidence="2" type="ORF">Tci_039468</name>
</gene>
<organism evidence="2">
    <name type="scientific">Tanacetum cinerariifolium</name>
    <name type="common">Dalmatian daisy</name>
    <name type="synonym">Chrysanthemum cinerariifolium</name>
    <dbReference type="NCBI Taxonomy" id="118510"/>
    <lineage>
        <taxon>Eukaryota</taxon>
        <taxon>Viridiplantae</taxon>
        <taxon>Streptophyta</taxon>
        <taxon>Embryophyta</taxon>
        <taxon>Tracheophyta</taxon>
        <taxon>Spermatophyta</taxon>
        <taxon>Magnoliopsida</taxon>
        <taxon>eudicotyledons</taxon>
        <taxon>Gunneridae</taxon>
        <taxon>Pentapetalae</taxon>
        <taxon>asterids</taxon>
        <taxon>campanulids</taxon>
        <taxon>Asterales</taxon>
        <taxon>Asteraceae</taxon>
        <taxon>Asteroideae</taxon>
        <taxon>Anthemideae</taxon>
        <taxon>Anthemidinae</taxon>
        <taxon>Tanacetum</taxon>
    </lineage>
</organism>
<proteinExistence type="predicted"/>
<dbReference type="AlphaFoldDB" id="A0A6L2M1Q8"/>
<sequence length="309" mass="33821">MREESSTRFNPYALLISVTNVEALLGVKFNSHDIGTFSKSVVEWKYVDIFSKMSFDEIDAVADAIETIAKKFSVGDDNSRPNVTKQVVEPNHDDLIVHDVNINTKSTSYARAAGANHKVNSEVDLVDVVTIGIPSLTGDDFIKETIRIEYEWRHPRCDACKIFGHVHDQCPKLVMSHPISVTSTIEKNNDGFQKVGNKKKKKGQSKSNNGSQLVGLSVKQNLRYEPKAAATSEPKKGATNVGNTSKLSSMVKSTSNSAKKGNITASNSYSALENDEEDEEHVENAYDESANLFLNSKPGESSTFTVAAG</sequence>
<dbReference type="EMBL" id="BKCJ010005575">
    <property type="protein sequence ID" value="GEU67490.1"/>
    <property type="molecule type" value="Genomic_DNA"/>
</dbReference>
<feature type="region of interest" description="Disordered" evidence="1">
    <location>
        <begin position="189"/>
        <end position="284"/>
    </location>
</feature>
<feature type="compositionally biased region" description="Polar residues" evidence="1">
    <location>
        <begin position="240"/>
        <end position="271"/>
    </location>
</feature>
<comment type="caution">
    <text evidence="2">The sequence shown here is derived from an EMBL/GenBank/DDBJ whole genome shotgun (WGS) entry which is preliminary data.</text>
</comment>
<reference evidence="2" key="1">
    <citation type="journal article" date="2019" name="Sci. Rep.">
        <title>Draft genome of Tanacetum cinerariifolium, the natural source of mosquito coil.</title>
        <authorList>
            <person name="Yamashiro T."/>
            <person name="Shiraishi A."/>
            <person name="Satake H."/>
            <person name="Nakayama K."/>
        </authorList>
    </citation>
    <scope>NUCLEOTIDE SEQUENCE</scope>
</reference>